<evidence type="ECO:0000313" key="2">
    <source>
        <dbReference type="Proteomes" id="UP000193920"/>
    </source>
</evidence>
<sequence length="158" mass="18649">MYSRMVALGYLTYYNGKFSIPNKRIIKKIYENSKSRKKNLAKLKKKLMNRSEEIVYVPLNKETKKICKIFEELHLSDSDIKNRYNHVTLSFFLSMLAYQYAENNYDIGKEQNSGKGVVDYIFYPKDKRKTAFIIKLKVGGSAKEVINQIYEQMYILLN</sequence>
<accession>A0A1Y2FKS8</accession>
<protein>
    <submittedName>
        <fullName evidence="1">Uncharacterized protein</fullName>
    </submittedName>
</protein>
<reference evidence="1 2" key="1">
    <citation type="submission" date="2016-08" db="EMBL/GenBank/DDBJ databases">
        <title>A Parts List for Fungal Cellulosomes Revealed by Comparative Genomics.</title>
        <authorList>
            <consortium name="DOE Joint Genome Institute"/>
            <person name="Haitjema C.H."/>
            <person name="Gilmore S.P."/>
            <person name="Henske J.K."/>
            <person name="Solomon K.V."/>
            <person name="De Groot R."/>
            <person name="Kuo A."/>
            <person name="Mondo S.J."/>
            <person name="Salamov A.A."/>
            <person name="Labutti K."/>
            <person name="Zhao Z."/>
            <person name="Chiniquy J."/>
            <person name="Barry K."/>
            <person name="Brewer H.M."/>
            <person name="Purvine S.O."/>
            <person name="Wright A.T."/>
            <person name="Boxma B."/>
            <person name="Van Alen T."/>
            <person name="Hackstein J.H."/>
            <person name="Baker S.E."/>
            <person name="Grigoriev I.V."/>
            <person name="O'Malley M.A."/>
        </authorList>
    </citation>
    <scope>NUCLEOTIDE SEQUENCE [LARGE SCALE GENOMIC DNA]</scope>
    <source>
        <strain evidence="1 2">G1</strain>
    </source>
</reference>
<proteinExistence type="predicted"/>
<gene>
    <name evidence="1" type="ORF">LY90DRAFT_499283</name>
</gene>
<comment type="caution">
    <text evidence="1">The sequence shown here is derived from an EMBL/GenBank/DDBJ whole genome shotgun (WGS) entry which is preliminary data.</text>
</comment>
<dbReference type="Proteomes" id="UP000193920">
    <property type="component" value="Unassembled WGS sequence"/>
</dbReference>
<dbReference type="STRING" id="1754190.A0A1Y2FKS8"/>
<name>A0A1Y2FKS8_9FUNG</name>
<dbReference type="EMBL" id="MCOG01000005">
    <property type="protein sequence ID" value="ORY84568.1"/>
    <property type="molecule type" value="Genomic_DNA"/>
</dbReference>
<dbReference type="AlphaFoldDB" id="A0A1Y2FKS8"/>
<keyword evidence="2" id="KW-1185">Reference proteome</keyword>
<evidence type="ECO:0000313" key="1">
    <source>
        <dbReference type="EMBL" id="ORY84568.1"/>
    </source>
</evidence>
<organism evidence="1 2">
    <name type="scientific">Neocallimastix californiae</name>
    <dbReference type="NCBI Taxonomy" id="1754190"/>
    <lineage>
        <taxon>Eukaryota</taxon>
        <taxon>Fungi</taxon>
        <taxon>Fungi incertae sedis</taxon>
        <taxon>Chytridiomycota</taxon>
        <taxon>Chytridiomycota incertae sedis</taxon>
        <taxon>Neocallimastigomycetes</taxon>
        <taxon>Neocallimastigales</taxon>
        <taxon>Neocallimastigaceae</taxon>
        <taxon>Neocallimastix</taxon>
    </lineage>
</organism>